<reference evidence="2 3" key="1">
    <citation type="journal article" date="2018" name="Science">
        <title>The opium poppy genome and morphinan production.</title>
        <authorList>
            <person name="Guo L."/>
            <person name="Winzer T."/>
            <person name="Yang X."/>
            <person name="Li Y."/>
            <person name="Ning Z."/>
            <person name="He Z."/>
            <person name="Teodor R."/>
            <person name="Lu Y."/>
            <person name="Bowser T.A."/>
            <person name="Graham I.A."/>
            <person name="Ye K."/>
        </authorList>
    </citation>
    <scope>NUCLEOTIDE SEQUENCE [LARGE SCALE GENOMIC DNA]</scope>
    <source>
        <strain evidence="3">cv. HN1</strain>
        <tissue evidence="2">Leaves</tissue>
    </source>
</reference>
<evidence type="ECO:0000256" key="1">
    <source>
        <dbReference type="SAM" id="Phobius"/>
    </source>
</evidence>
<gene>
    <name evidence="2" type="ORF">C5167_021805</name>
</gene>
<proteinExistence type="predicted"/>
<accession>A0A4Y7JFX5</accession>
<name>A0A4Y7JFX5_PAPSO</name>
<keyword evidence="1" id="KW-1133">Transmembrane helix</keyword>
<keyword evidence="3" id="KW-1185">Reference proteome</keyword>
<evidence type="ECO:0000313" key="2">
    <source>
        <dbReference type="EMBL" id="RZC60044.1"/>
    </source>
</evidence>
<feature type="transmembrane region" description="Helical" evidence="1">
    <location>
        <begin position="240"/>
        <end position="260"/>
    </location>
</feature>
<protein>
    <submittedName>
        <fullName evidence="2">Uncharacterized protein</fullName>
    </submittedName>
</protein>
<feature type="transmembrane region" description="Helical" evidence="1">
    <location>
        <begin position="213"/>
        <end position="234"/>
    </location>
</feature>
<dbReference type="Gramene" id="RZC60044">
    <property type="protein sequence ID" value="RZC60044"/>
    <property type="gene ID" value="C5167_021805"/>
</dbReference>
<keyword evidence="1" id="KW-0472">Membrane</keyword>
<feature type="transmembrane region" description="Helical" evidence="1">
    <location>
        <begin position="179"/>
        <end position="201"/>
    </location>
</feature>
<organism evidence="2 3">
    <name type="scientific">Papaver somniferum</name>
    <name type="common">Opium poppy</name>
    <dbReference type="NCBI Taxonomy" id="3469"/>
    <lineage>
        <taxon>Eukaryota</taxon>
        <taxon>Viridiplantae</taxon>
        <taxon>Streptophyta</taxon>
        <taxon>Embryophyta</taxon>
        <taxon>Tracheophyta</taxon>
        <taxon>Spermatophyta</taxon>
        <taxon>Magnoliopsida</taxon>
        <taxon>Ranunculales</taxon>
        <taxon>Papaveraceae</taxon>
        <taxon>Papaveroideae</taxon>
        <taxon>Papaver</taxon>
    </lineage>
</organism>
<dbReference type="Proteomes" id="UP000316621">
    <property type="component" value="Chromosome 5"/>
</dbReference>
<feature type="transmembrane region" description="Helical" evidence="1">
    <location>
        <begin position="148"/>
        <end position="167"/>
    </location>
</feature>
<dbReference type="EMBL" id="CM010719">
    <property type="protein sequence ID" value="RZC60044.1"/>
    <property type="molecule type" value="Genomic_DNA"/>
</dbReference>
<evidence type="ECO:0000313" key="3">
    <source>
        <dbReference type="Proteomes" id="UP000316621"/>
    </source>
</evidence>
<keyword evidence="1" id="KW-0812">Transmembrane</keyword>
<dbReference type="AlphaFoldDB" id="A0A4Y7JFX5"/>
<sequence>MYPATKSVHNYNSGTAWNRGLWTQTEQHCEQQTAISAETKIYMPSSGISSSEITTQENADQVGVDIFQEYVASSNIAPDLSNQLLIEGQVTNSSSSLLAGAVAQETAVGDDNNNSAGVTSQVAEQTTIALANFASQVSIPDLKTAMKVAILVIPISAGGIISVVAGVMEMKIHTHGVLFKAYVTLCCISFFTGVVLLFLSLIPKRLPGLVIKVTMWVSLGSITYAIGCGCIMLLKSLVVTIFILVTPPAVAFVLLVLYYAPCEISPRSC</sequence>